<feature type="chain" id="PRO_5010371071" evidence="1">
    <location>
        <begin position="22"/>
        <end position="206"/>
    </location>
</feature>
<evidence type="ECO:0000313" key="4">
    <source>
        <dbReference type="Proteomes" id="UP000185766"/>
    </source>
</evidence>
<protein>
    <submittedName>
        <fullName evidence="3">Acyl-CoA thioesterase-1</fullName>
    </submittedName>
</protein>
<dbReference type="Gene3D" id="3.40.50.1110">
    <property type="entry name" value="SGNH hydrolase"/>
    <property type="match status" value="1"/>
</dbReference>
<accession>A0A1H7MP76</accession>
<proteinExistence type="predicted"/>
<keyword evidence="4" id="KW-1185">Reference proteome</keyword>
<dbReference type="InterPro" id="IPR036514">
    <property type="entry name" value="SGNH_hydro_sf"/>
</dbReference>
<dbReference type="InterPro" id="IPR051532">
    <property type="entry name" value="Ester_Hydrolysis_Enzymes"/>
</dbReference>
<dbReference type="SUPFAM" id="SSF52266">
    <property type="entry name" value="SGNH hydrolase"/>
    <property type="match status" value="1"/>
</dbReference>
<feature type="signal peptide" evidence="1">
    <location>
        <begin position="1"/>
        <end position="21"/>
    </location>
</feature>
<dbReference type="PANTHER" id="PTHR30383:SF24">
    <property type="entry name" value="THIOESTERASE 1_PROTEASE 1_LYSOPHOSPHOLIPASE L1"/>
    <property type="match status" value="1"/>
</dbReference>
<reference evidence="3 4" key="1">
    <citation type="submission" date="2016-10" db="EMBL/GenBank/DDBJ databases">
        <authorList>
            <person name="de Groot N.N."/>
        </authorList>
    </citation>
    <scope>NUCLEOTIDE SEQUENCE [LARGE SCALE GENOMIC DNA]</scope>
    <source>
        <strain evidence="3 4">JCM 19513</strain>
    </source>
</reference>
<dbReference type="GO" id="GO:0004622">
    <property type="term" value="F:phosphatidylcholine lysophospholipase activity"/>
    <property type="evidence" value="ECO:0007669"/>
    <property type="project" value="TreeGrafter"/>
</dbReference>
<dbReference type="RefSeq" id="WP_074867618.1">
    <property type="nucleotide sequence ID" value="NZ_FOAS01000008.1"/>
</dbReference>
<keyword evidence="1" id="KW-0732">Signal</keyword>
<dbReference type="AlphaFoldDB" id="A0A1H7MP76"/>
<dbReference type="STRING" id="1429083.GCA_001885685_00049"/>
<organism evidence="3 4">
    <name type="scientific">Atopomonas hussainii</name>
    <dbReference type="NCBI Taxonomy" id="1429083"/>
    <lineage>
        <taxon>Bacteria</taxon>
        <taxon>Pseudomonadati</taxon>
        <taxon>Pseudomonadota</taxon>
        <taxon>Gammaproteobacteria</taxon>
        <taxon>Pseudomonadales</taxon>
        <taxon>Pseudomonadaceae</taxon>
        <taxon>Atopomonas</taxon>
    </lineage>
</organism>
<evidence type="ECO:0000313" key="3">
    <source>
        <dbReference type="EMBL" id="SEL12984.1"/>
    </source>
</evidence>
<evidence type="ECO:0000259" key="2">
    <source>
        <dbReference type="Pfam" id="PF13472"/>
    </source>
</evidence>
<dbReference type="PANTHER" id="PTHR30383">
    <property type="entry name" value="THIOESTERASE 1/PROTEASE 1/LYSOPHOSPHOLIPASE L1"/>
    <property type="match status" value="1"/>
</dbReference>
<evidence type="ECO:0000256" key="1">
    <source>
        <dbReference type="SAM" id="SignalP"/>
    </source>
</evidence>
<dbReference type="Pfam" id="PF13472">
    <property type="entry name" value="Lipase_GDSL_2"/>
    <property type="match status" value="1"/>
</dbReference>
<gene>
    <name evidence="3" type="ORF">SAMN05216214_108141</name>
</gene>
<name>A0A1H7MP76_9GAMM</name>
<sequence>MAVRFLGLLLCLSIWLAPVQAATLLVVGDSISAGFGVEIDRGWVTLLQQRLNEQQRDVQVVNASISGDTSSGALARLPALLAEFKPQWVVIEIGGNDGLRGQPPALLQQNLERMVELTRAAGATPVLLGMQLPPNYGPRYTQAFAESFVLAAKAQDVPLLPFFLQDVATNSALMLGDGIHPNTAAQPQLLDNAWPLLAPLLDAATQ</sequence>
<feature type="domain" description="SGNH hydrolase-type esterase" evidence="2">
    <location>
        <begin position="26"/>
        <end position="185"/>
    </location>
</feature>
<dbReference type="EMBL" id="FOAS01000008">
    <property type="protein sequence ID" value="SEL12984.1"/>
    <property type="molecule type" value="Genomic_DNA"/>
</dbReference>
<dbReference type="InterPro" id="IPR013830">
    <property type="entry name" value="SGNH_hydro"/>
</dbReference>
<dbReference type="Proteomes" id="UP000185766">
    <property type="component" value="Unassembled WGS sequence"/>
</dbReference>
<dbReference type="CDD" id="cd01822">
    <property type="entry name" value="Lysophospholipase_L1_like"/>
    <property type="match status" value="1"/>
</dbReference>